<dbReference type="InterPro" id="IPR046826">
    <property type="entry name" value="PDH_N"/>
</dbReference>
<dbReference type="Proteomes" id="UP000616114">
    <property type="component" value="Unassembled WGS sequence"/>
</dbReference>
<feature type="domain" description="Prephenate/arogenate dehydrogenase" evidence="10">
    <location>
        <begin position="2"/>
        <end position="280"/>
    </location>
</feature>
<evidence type="ECO:0000256" key="7">
    <source>
        <dbReference type="ARBA" id="ARBA00023027"/>
    </source>
</evidence>
<evidence type="ECO:0000256" key="6">
    <source>
        <dbReference type="ARBA" id="ARBA00023002"/>
    </source>
</evidence>
<dbReference type="GO" id="GO:0070403">
    <property type="term" value="F:NAD+ binding"/>
    <property type="evidence" value="ECO:0007669"/>
    <property type="project" value="InterPro"/>
</dbReference>
<feature type="domain" description="ACT" evidence="11">
    <location>
        <begin position="308"/>
        <end position="380"/>
    </location>
</feature>
<dbReference type="PROSITE" id="PS51176">
    <property type="entry name" value="PDH_ADH"/>
    <property type="match status" value="1"/>
</dbReference>
<evidence type="ECO:0000256" key="2">
    <source>
        <dbReference type="ARBA" id="ARBA00007964"/>
    </source>
</evidence>
<dbReference type="GO" id="GO:0004665">
    <property type="term" value="F:prephenate dehydrogenase (NADP+) activity"/>
    <property type="evidence" value="ECO:0007669"/>
    <property type="project" value="InterPro"/>
</dbReference>
<dbReference type="AlphaFoldDB" id="A0A8J2XM94"/>
<dbReference type="Gene3D" id="3.30.70.260">
    <property type="match status" value="1"/>
</dbReference>
<dbReference type="InterPro" id="IPR046825">
    <property type="entry name" value="PDH_C"/>
</dbReference>
<dbReference type="PANTHER" id="PTHR21363:SF0">
    <property type="entry name" value="PREPHENATE DEHYDROGENASE [NADP(+)]"/>
    <property type="match status" value="1"/>
</dbReference>
<dbReference type="InterPro" id="IPR036291">
    <property type="entry name" value="NAD(P)-bd_dom_sf"/>
</dbReference>
<dbReference type="NCBIfam" id="NF005111">
    <property type="entry name" value="PRK06545.2-3"/>
    <property type="match status" value="1"/>
</dbReference>
<dbReference type="RefSeq" id="WP_188551645.1">
    <property type="nucleotide sequence ID" value="NZ_BMFY01000015.1"/>
</dbReference>
<keyword evidence="7" id="KW-0520">NAD</keyword>
<evidence type="ECO:0000256" key="9">
    <source>
        <dbReference type="ARBA" id="ARBA00049260"/>
    </source>
</evidence>
<dbReference type="SUPFAM" id="SSF51735">
    <property type="entry name" value="NAD(P)-binding Rossmann-fold domains"/>
    <property type="match status" value="1"/>
</dbReference>
<dbReference type="InterPro" id="IPR050812">
    <property type="entry name" value="Preph/Arog_dehydrog"/>
</dbReference>
<gene>
    <name evidence="12" type="ORF">GCM10011333_29250</name>
</gene>
<evidence type="ECO:0000256" key="4">
    <source>
        <dbReference type="ARBA" id="ARBA00016891"/>
    </source>
</evidence>
<evidence type="ECO:0000256" key="5">
    <source>
        <dbReference type="ARBA" id="ARBA00022498"/>
    </source>
</evidence>
<dbReference type="Gene3D" id="3.40.50.720">
    <property type="entry name" value="NAD(P)-binding Rossmann-like Domain"/>
    <property type="match status" value="1"/>
</dbReference>
<dbReference type="Gene3D" id="1.10.3660.10">
    <property type="entry name" value="6-phosphogluconate dehydrogenase C-terminal like domain"/>
    <property type="match status" value="1"/>
</dbReference>
<keyword evidence="6" id="KW-0560">Oxidoreductase</keyword>
<keyword evidence="13" id="KW-1185">Reference proteome</keyword>
<reference evidence="12" key="1">
    <citation type="journal article" date="2014" name="Int. J. Syst. Evol. Microbiol.">
        <title>Complete genome sequence of Corynebacterium casei LMG S-19264T (=DSM 44701T), isolated from a smear-ripened cheese.</title>
        <authorList>
            <consortium name="US DOE Joint Genome Institute (JGI-PGF)"/>
            <person name="Walter F."/>
            <person name="Albersmeier A."/>
            <person name="Kalinowski J."/>
            <person name="Ruckert C."/>
        </authorList>
    </citation>
    <scope>NUCLEOTIDE SEQUENCE</scope>
    <source>
        <strain evidence="12">CGMCC 1.12785</strain>
    </source>
</reference>
<reference evidence="12" key="2">
    <citation type="submission" date="2020-09" db="EMBL/GenBank/DDBJ databases">
        <authorList>
            <person name="Sun Q."/>
            <person name="Zhou Y."/>
        </authorList>
    </citation>
    <scope>NUCLEOTIDE SEQUENCE</scope>
    <source>
        <strain evidence="12">CGMCC 1.12785</strain>
    </source>
</reference>
<proteinExistence type="inferred from homology"/>
<dbReference type="UniPathway" id="UPA00122">
    <property type="reaction ID" value="UER00961"/>
</dbReference>
<sequence>MNTVKIVGTGLLGTSIGLRLRTRGVRVLLADASPTMAALARDMGAGEPDDGSACDLIVVAVPPDVAGQVIAAELRRDPGATVTDVASIKGLLLQQVRGLATKAELDRYIGSHPMAGREKSGAVAARHDLFIGRPWVVCSDEDTPPGRLRQVLALIETMGATPVHLEPDFHDAAVARVSHAPQVIASLMAAQLVDAPPEGVGLAGQGLRDVTRIAASEPGLWARILSGNAAEVRRVLLGVRDGLDRVIDALDTGEGAGADAGAGVDAGAGSRTLKPGAVAELAGVIAAGNEGYDRIPGKHGQAQRRFEPVTVLVDDSPGSLGRLFAAIGEIGVNIEDVRIEHAAGQPLGIVEVFVEPRVAHELAEALRRRGWRVPVERLTEENT</sequence>
<dbReference type="InterPro" id="IPR003099">
    <property type="entry name" value="Prephen_DH"/>
</dbReference>
<evidence type="ECO:0000256" key="3">
    <source>
        <dbReference type="ARBA" id="ARBA00012068"/>
    </source>
</evidence>
<evidence type="ECO:0000259" key="10">
    <source>
        <dbReference type="PROSITE" id="PS51176"/>
    </source>
</evidence>
<dbReference type="EMBL" id="BMFY01000015">
    <property type="protein sequence ID" value="GGA24391.1"/>
    <property type="molecule type" value="Genomic_DNA"/>
</dbReference>
<dbReference type="NCBIfam" id="NF005112">
    <property type="entry name" value="PRK06545.2-4"/>
    <property type="match status" value="1"/>
</dbReference>
<evidence type="ECO:0000259" key="11">
    <source>
        <dbReference type="PROSITE" id="PS51671"/>
    </source>
</evidence>
<dbReference type="PROSITE" id="PS51671">
    <property type="entry name" value="ACT"/>
    <property type="match status" value="1"/>
</dbReference>
<dbReference type="SUPFAM" id="SSF48179">
    <property type="entry name" value="6-phosphogluconate dehydrogenase C-terminal domain-like"/>
    <property type="match status" value="1"/>
</dbReference>
<keyword evidence="5" id="KW-0827">Tyrosine biosynthesis</keyword>
<comment type="pathway">
    <text evidence="1">Amino-acid biosynthesis; L-tyrosine biosynthesis; (4-hydroxyphenyl)pyruvate from prephenate (NAD(+) route): step 1/1.</text>
</comment>
<dbReference type="GO" id="GO:0006571">
    <property type="term" value="P:tyrosine biosynthetic process"/>
    <property type="evidence" value="ECO:0007669"/>
    <property type="project" value="UniProtKB-UniPathway"/>
</dbReference>
<dbReference type="PANTHER" id="PTHR21363">
    <property type="entry name" value="PREPHENATE DEHYDROGENASE"/>
    <property type="match status" value="1"/>
</dbReference>
<dbReference type="EC" id="1.3.1.12" evidence="3"/>
<accession>A0A8J2XM94</accession>
<comment type="catalytic activity">
    <reaction evidence="9">
        <text>prephenate + NAD(+) = 3-(4-hydroxyphenyl)pyruvate + CO2 + NADH</text>
        <dbReference type="Rhea" id="RHEA:13869"/>
        <dbReference type="ChEBI" id="CHEBI:16526"/>
        <dbReference type="ChEBI" id="CHEBI:29934"/>
        <dbReference type="ChEBI" id="CHEBI:36242"/>
        <dbReference type="ChEBI" id="CHEBI:57540"/>
        <dbReference type="ChEBI" id="CHEBI:57945"/>
        <dbReference type="EC" id="1.3.1.12"/>
    </reaction>
</comment>
<dbReference type="Pfam" id="PF02153">
    <property type="entry name" value="PDH_N"/>
    <property type="match status" value="1"/>
</dbReference>
<organism evidence="12 13">
    <name type="scientific">Sediminivirga luteola</name>
    <dbReference type="NCBI Taxonomy" id="1774748"/>
    <lineage>
        <taxon>Bacteria</taxon>
        <taxon>Bacillati</taxon>
        <taxon>Actinomycetota</taxon>
        <taxon>Actinomycetes</taxon>
        <taxon>Micrococcales</taxon>
        <taxon>Brevibacteriaceae</taxon>
        <taxon>Sediminivirga</taxon>
    </lineage>
</organism>
<dbReference type="SUPFAM" id="SSF55021">
    <property type="entry name" value="ACT-like"/>
    <property type="match status" value="1"/>
</dbReference>
<keyword evidence="8" id="KW-0028">Amino-acid biosynthesis</keyword>
<keyword evidence="8" id="KW-0057">Aromatic amino acid biosynthesis</keyword>
<protein>
    <recommendedName>
        <fullName evidence="4">Prephenate dehydrogenase</fullName>
        <ecNumber evidence="3">1.3.1.12</ecNumber>
    </recommendedName>
</protein>
<evidence type="ECO:0000313" key="12">
    <source>
        <dbReference type="EMBL" id="GGA24391.1"/>
    </source>
</evidence>
<dbReference type="Pfam" id="PF20463">
    <property type="entry name" value="PDH_C"/>
    <property type="match status" value="1"/>
</dbReference>
<dbReference type="InterPro" id="IPR008927">
    <property type="entry name" value="6-PGluconate_DH-like_C_sf"/>
</dbReference>
<evidence type="ECO:0000256" key="1">
    <source>
        <dbReference type="ARBA" id="ARBA00005067"/>
    </source>
</evidence>
<evidence type="ECO:0000256" key="8">
    <source>
        <dbReference type="ARBA" id="ARBA00023141"/>
    </source>
</evidence>
<dbReference type="GO" id="GO:0008977">
    <property type="term" value="F:prephenate dehydrogenase (NAD+) activity"/>
    <property type="evidence" value="ECO:0007669"/>
    <property type="project" value="UniProtKB-EC"/>
</dbReference>
<comment type="similarity">
    <text evidence="2">Belongs to the prephenate/arogenate dehydrogenase family.</text>
</comment>
<dbReference type="InterPro" id="IPR002912">
    <property type="entry name" value="ACT_dom"/>
</dbReference>
<comment type="caution">
    <text evidence="12">The sequence shown here is derived from an EMBL/GenBank/DDBJ whole genome shotgun (WGS) entry which is preliminary data.</text>
</comment>
<name>A0A8J2XM94_9MICO</name>
<evidence type="ECO:0000313" key="13">
    <source>
        <dbReference type="Proteomes" id="UP000616114"/>
    </source>
</evidence>
<dbReference type="InterPro" id="IPR045865">
    <property type="entry name" value="ACT-like_dom_sf"/>
</dbReference>